<dbReference type="InterPro" id="IPR001727">
    <property type="entry name" value="GDT1-like"/>
</dbReference>
<evidence type="ECO:0000256" key="7">
    <source>
        <dbReference type="SAM" id="Phobius"/>
    </source>
</evidence>
<evidence type="ECO:0000313" key="9">
    <source>
        <dbReference type="EMBL" id="SSX30144.1"/>
    </source>
</evidence>
<reference evidence="8" key="1">
    <citation type="submission" date="2018-04" db="EMBL/GenBank/DDBJ databases">
        <authorList>
            <person name="Go L.Y."/>
            <person name="Mitchell J.A."/>
        </authorList>
    </citation>
    <scope>NUCLEOTIDE SEQUENCE</scope>
    <source>
        <tissue evidence="8">Whole organism</tissue>
    </source>
</reference>
<dbReference type="PANTHER" id="PTHR12608:SF1">
    <property type="entry name" value="TRANSMEMBRANE PROTEIN 165"/>
    <property type="match status" value="1"/>
</dbReference>
<comment type="subcellular location">
    <subcellularLocation>
        <location evidence="1">Membrane</location>
        <topology evidence="1">Multi-pass membrane protein</topology>
    </subcellularLocation>
</comment>
<dbReference type="PROSITE" id="PS01214">
    <property type="entry name" value="UPF0016"/>
    <property type="match status" value="1"/>
</dbReference>
<dbReference type="PANTHER" id="PTHR12608">
    <property type="entry name" value="TRANSMEMBRANE PROTEIN HTP-1 RELATED"/>
    <property type="match status" value="1"/>
</dbReference>
<evidence type="ECO:0000256" key="1">
    <source>
        <dbReference type="ARBA" id="ARBA00004141"/>
    </source>
</evidence>
<dbReference type="GO" id="GO:0005794">
    <property type="term" value="C:Golgi apparatus"/>
    <property type="evidence" value="ECO:0007669"/>
    <property type="project" value="TreeGrafter"/>
</dbReference>
<feature type="compositionally biased region" description="Polar residues" evidence="6">
    <location>
        <begin position="210"/>
        <end position="233"/>
    </location>
</feature>
<protein>
    <submittedName>
        <fullName evidence="8">CSON002098 protein</fullName>
    </submittedName>
</protein>
<dbReference type="GO" id="GO:0032468">
    <property type="term" value="P:Golgi calcium ion homeostasis"/>
    <property type="evidence" value="ECO:0007669"/>
    <property type="project" value="TreeGrafter"/>
</dbReference>
<dbReference type="OMA" id="YMLEAIY"/>
<feature type="transmembrane region" description="Helical" evidence="7">
    <location>
        <begin position="375"/>
        <end position="394"/>
    </location>
</feature>
<dbReference type="AlphaFoldDB" id="A0A336L983"/>
<keyword evidence="4 7" id="KW-1133">Transmembrane helix</keyword>
<feature type="transmembrane region" description="Helical" evidence="7">
    <location>
        <begin position="343"/>
        <end position="363"/>
    </location>
</feature>
<accession>A0A336L983</accession>
<organism evidence="8">
    <name type="scientific">Culicoides sonorensis</name>
    <name type="common">Biting midge</name>
    <dbReference type="NCBI Taxonomy" id="179676"/>
    <lineage>
        <taxon>Eukaryota</taxon>
        <taxon>Metazoa</taxon>
        <taxon>Ecdysozoa</taxon>
        <taxon>Arthropoda</taxon>
        <taxon>Hexapoda</taxon>
        <taxon>Insecta</taxon>
        <taxon>Pterygota</taxon>
        <taxon>Neoptera</taxon>
        <taxon>Endopterygota</taxon>
        <taxon>Diptera</taxon>
        <taxon>Nematocera</taxon>
        <taxon>Chironomoidea</taxon>
        <taxon>Ceratopogonidae</taxon>
        <taxon>Ceratopogoninae</taxon>
        <taxon>Culicoides</taxon>
        <taxon>Monoculicoides</taxon>
    </lineage>
</organism>
<name>A0A336L983_CULSO</name>
<evidence type="ECO:0000256" key="4">
    <source>
        <dbReference type="ARBA" id="ARBA00022989"/>
    </source>
</evidence>
<reference evidence="9" key="2">
    <citation type="submission" date="2018-07" db="EMBL/GenBank/DDBJ databases">
        <authorList>
            <person name="Quirk P.G."/>
            <person name="Krulwich T.A."/>
        </authorList>
    </citation>
    <scope>NUCLEOTIDE SEQUENCE</scope>
</reference>
<evidence type="ECO:0000256" key="6">
    <source>
        <dbReference type="SAM" id="MobiDB-lite"/>
    </source>
</evidence>
<gene>
    <name evidence="8" type="primary">CSON002098</name>
</gene>
<feature type="transmembrane region" description="Helical" evidence="7">
    <location>
        <begin position="305"/>
        <end position="323"/>
    </location>
</feature>
<evidence type="ECO:0000313" key="8">
    <source>
        <dbReference type="EMBL" id="SSX10458.1"/>
    </source>
</evidence>
<feature type="transmembrane region" description="Helical" evidence="7">
    <location>
        <begin position="70"/>
        <end position="88"/>
    </location>
</feature>
<dbReference type="EMBL" id="UFQT01001348">
    <property type="protein sequence ID" value="SSX30144.1"/>
    <property type="molecule type" value="Genomic_DNA"/>
</dbReference>
<dbReference type="GO" id="GO:0016020">
    <property type="term" value="C:membrane"/>
    <property type="evidence" value="ECO:0007669"/>
    <property type="project" value="UniProtKB-SubCell"/>
</dbReference>
<dbReference type="GO" id="GO:0032472">
    <property type="term" value="P:Golgi calcium ion transport"/>
    <property type="evidence" value="ECO:0007669"/>
    <property type="project" value="TreeGrafter"/>
</dbReference>
<feature type="transmembrane region" description="Helical" evidence="7">
    <location>
        <begin position="136"/>
        <end position="154"/>
    </location>
</feature>
<evidence type="ECO:0000256" key="5">
    <source>
        <dbReference type="ARBA" id="ARBA00023136"/>
    </source>
</evidence>
<comment type="similarity">
    <text evidence="2">Belongs to the GDT1 family.</text>
</comment>
<proteinExistence type="inferred from homology"/>
<keyword evidence="5 7" id="KW-0472">Membrane</keyword>
<dbReference type="Pfam" id="PF01169">
    <property type="entry name" value="GDT1"/>
    <property type="match status" value="2"/>
</dbReference>
<sequence length="404" mass="44166">MSFTFSTAKMRVATKYFTSFLAYFLIISCINRVIAEIEPMPAESDVDFHDIKSDDAEGTSQAKSSIVKDVTFMHAFIASFSVIIVSELGDKTFFIAAIMAMKHPRITVFSGAIFALGVMTVLSALFGTLAQLIPRVYTYYISTALFAFFGLKMLKEGYYMKDSDAQEELEEVQSDLKKREDKIYENESSQDNSMKETIIIDNDEGGQKPKSPSNGSLKSVNSLNGGRSISNGSLPMAHRQTKRQSVISNTNKKSDDIELQNIDASGNSSSASKTESQRLEMDVRTELLPSNDAESGGVTRTKPSATTVMVRVFMQAATMTFLAEWGDRSQLATIILSARENVYGVIIGGVIGHAICTGIAVIGGRMIAQRISVRTVTLIGGVVFLLFAVSSLFFDPEESPPDNL</sequence>
<dbReference type="GO" id="GO:0005384">
    <property type="term" value="F:manganese ion transmembrane transporter activity"/>
    <property type="evidence" value="ECO:0007669"/>
    <property type="project" value="TreeGrafter"/>
</dbReference>
<keyword evidence="3 7" id="KW-0812">Transmembrane</keyword>
<dbReference type="VEuPathDB" id="VectorBase:CSON002098"/>
<evidence type="ECO:0000256" key="3">
    <source>
        <dbReference type="ARBA" id="ARBA00022692"/>
    </source>
</evidence>
<feature type="compositionally biased region" description="Polar residues" evidence="6">
    <location>
        <begin position="262"/>
        <end position="274"/>
    </location>
</feature>
<dbReference type="GO" id="GO:0015085">
    <property type="term" value="F:calcium ion transmembrane transporter activity"/>
    <property type="evidence" value="ECO:0007669"/>
    <property type="project" value="TreeGrafter"/>
</dbReference>
<dbReference type="InterPro" id="IPR049555">
    <property type="entry name" value="GDT1-like_CS"/>
</dbReference>
<dbReference type="EMBL" id="UFQS01001348">
    <property type="protein sequence ID" value="SSX10458.1"/>
    <property type="molecule type" value="Genomic_DNA"/>
</dbReference>
<feature type="region of interest" description="Disordered" evidence="6">
    <location>
        <begin position="202"/>
        <end position="280"/>
    </location>
</feature>
<feature type="transmembrane region" description="Helical" evidence="7">
    <location>
        <begin position="108"/>
        <end position="130"/>
    </location>
</feature>
<evidence type="ECO:0000256" key="2">
    <source>
        <dbReference type="ARBA" id="ARBA00009190"/>
    </source>
</evidence>